<dbReference type="WBParaSite" id="TMUE_3000012145.1">
    <property type="protein sequence ID" value="TMUE_3000012145.1"/>
    <property type="gene ID" value="WBGene00291665"/>
</dbReference>
<comment type="similarity">
    <text evidence="1">Belongs to the SNF7 family.</text>
</comment>
<evidence type="ECO:0000313" key="6">
    <source>
        <dbReference type="WBParaSite" id="TMUE_3000012145.1"/>
    </source>
</evidence>
<dbReference type="Gene3D" id="6.10.140.1230">
    <property type="match status" value="1"/>
</dbReference>
<dbReference type="GO" id="GO:0006900">
    <property type="term" value="P:vesicle budding from membrane"/>
    <property type="evidence" value="ECO:0007669"/>
    <property type="project" value="TreeGrafter"/>
</dbReference>
<dbReference type="PANTHER" id="PTHR22761">
    <property type="entry name" value="CHARGED MULTIVESICULAR BODY PROTEIN"/>
    <property type="match status" value="1"/>
</dbReference>
<feature type="region of interest" description="Disordered" evidence="4">
    <location>
        <begin position="224"/>
        <end position="262"/>
    </location>
</feature>
<dbReference type="InterPro" id="IPR005024">
    <property type="entry name" value="Snf7_fam"/>
</dbReference>
<name>A0A5S6QY15_TRIMR</name>
<dbReference type="Proteomes" id="UP000046395">
    <property type="component" value="Unassembled WGS sequence"/>
</dbReference>
<dbReference type="GO" id="GO:0005771">
    <property type="term" value="C:multivesicular body"/>
    <property type="evidence" value="ECO:0007669"/>
    <property type="project" value="TreeGrafter"/>
</dbReference>
<evidence type="ECO:0000256" key="2">
    <source>
        <dbReference type="ARBA" id="ARBA00023054"/>
    </source>
</evidence>
<protein>
    <recommendedName>
        <fullName evidence="3">Charged multivesicular body protein 5</fullName>
    </recommendedName>
</protein>
<sequence length="262" mass="29189">MVTISVLPRKPSSVTADSSVDSCTNLNSLGYCKFTTTYGLILSYAIMNRLFGRGKPKEPGPTLADAISNIDARGESIDRKIARLDQELGKYRDQMRKLNDGPTKNAIKQKALRVLRQKRMYEGTREQLMQQSFNMEQSNYAMQAMKDTAITVEAMKSGLKDMKKQYKQINIDKIDDLQDSLADMLDEVNEVQEALGRSYGMPEVDEDELEAELQALNDEIALDSDSTYLDEASKAPVAPSKEPATSSSIEVDEFGLPKLPAQ</sequence>
<evidence type="ECO:0000313" key="5">
    <source>
        <dbReference type="Proteomes" id="UP000046395"/>
    </source>
</evidence>
<reference evidence="6" key="1">
    <citation type="submission" date="2019-12" db="UniProtKB">
        <authorList>
            <consortium name="WormBaseParasite"/>
        </authorList>
    </citation>
    <scope>IDENTIFICATION</scope>
</reference>
<organism evidence="5 6">
    <name type="scientific">Trichuris muris</name>
    <name type="common">Mouse whipworm</name>
    <dbReference type="NCBI Taxonomy" id="70415"/>
    <lineage>
        <taxon>Eukaryota</taxon>
        <taxon>Metazoa</taxon>
        <taxon>Ecdysozoa</taxon>
        <taxon>Nematoda</taxon>
        <taxon>Enoplea</taxon>
        <taxon>Dorylaimia</taxon>
        <taxon>Trichinellida</taxon>
        <taxon>Trichuridae</taxon>
        <taxon>Trichuris</taxon>
    </lineage>
</organism>
<dbReference type="PANTHER" id="PTHR22761:SF12">
    <property type="entry name" value="CHARGED MULTIVESICULAR BODY PROTEIN 5"/>
    <property type="match status" value="1"/>
</dbReference>
<keyword evidence="2" id="KW-0175">Coiled coil</keyword>
<evidence type="ECO:0000256" key="3">
    <source>
        <dbReference type="ARBA" id="ARBA00041078"/>
    </source>
</evidence>
<dbReference type="Pfam" id="PF03357">
    <property type="entry name" value="Snf7"/>
    <property type="match status" value="1"/>
</dbReference>
<evidence type="ECO:0000256" key="4">
    <source>
        <dbReference type="SAM" id="MobiDB-lite"/>
    </source>
</evidence>
<dbReference type="AlphaFoldDB" id="A0A5S6QY15"/>
<proteinExistence type="inferred from homology"/>
<accession>A0A5S6QY15</accession>
<dbReference type="STRING" id="70415.A0A5S6QY15"/>
<evidence type="ECO:0000256" key="1">
    <source>
        <dbReference type="ARBA" id="ARBA00006190"/>
    </source>
</evidence>
<keyword evidence="5" id="KW-1185">Reference proteome</keyword>
<dbReference type="GO" id="GO:0032511">
    <property type="term" value="P:late endosome to vacuole transport via multivesicular body sorting pathway"/>
    <property type="evidence" value="ECO:0007669"/>
    <property type="project" value="TreeGrafter"/>
</dbReference>